<evidence type="ECO:0000313" key="1">
    <source>
        <dbReference type="EMBL" id="RLL42791.1"/>
    </source>
</evidence>
<dbReference type="RefSeq" id="WP_121524158.1">
    <property type="nucleotide sequence ID" value="NZ_RCHR01000005.1"/>
</dbReference>
<reference evidence="1 2" key="1">
    <citation type="submission" date="2018-10" db="EMBL/GenBank/DDBJ databases">
        <title>Oceanobacillus sp. YLB-02 draft genome.</title>
        <authorList>
            <person name="Yu L."/>
        </authorList>
    </citation>
    <scope>NUCLEOTIDE SEQUENCE [LARGE SCALE GENOMIC DNA]</scope>
    <source>
        <strain evidence="1 2">YLB-02</strain>
    </source>
</reference>
<keyword evidence="2" id="KW-1185">Reference proteome</keyword>
<comment type="caution">
    <text evidence="1">The sequence shown here is derived from an EMBL/GenBank/DDBJ whole genome shotgun (WGS) entry which is preliminary data.</text>
</comment>
<dbReference type="EMBL" id="RCHR01000005">
    <property type="protein sequence ID" value="RLL42791.1"/>
    <property type="molecule type" value="Genomic_DNA"/>
</dbReference>
<evidence type="ECO:0000313" key="2">
    <source>
        <dbReference type="Proteomes" id="UP000270219"/>
    </source>
</evidence>
<dbReference type="InterPro" id="IPR036237">
    <property type="entry name" value="Xyl_isomerase-like_sf"/>
</dbReference>
<dbReference type="SUPFAM" id="SSF51658">
    <property type="entry name" value="Xylose isomerase-like"/>
    <property type="match status" value="1"/>
</dbReference>
<gene>
    <name evidence="1" type="ORF">D8M04_14665</name>
</gene>
<protein>
    <submittedName>
        <fullName evidence="1">DUF692 family protein</fullName>
    </submittedName>
</protein>
<organism evidence="1 2">
    <name type="scientific">Oceanobacillus piezotolerans</name>
    <dbReference type="NCBI Taxonomy" id="2448030"/>
    <lineage>
        <taxon>Bacteria</taxon>
        <taxon>Bacillati</taxon>
        <taxon>Bacillota</taxon>
        <taxon>Bacilli</taxon>
        <taxon>Bacillales</taxon>
        <taxon>Bacillaceae</taxon>
        <taxon>Oceanobacillus</taxon>
    </lineage>
</organism>
<dbReference type="OrthoDB" id="1932681at2"/>
<dbReference type="Pfam" id="PF05114">
    <property type="entry name" value="MbnB_TglH_ChrH"/>
    <property type="match status" value="1"/>
</dbReference>
<proteinExistence type="predicted"/>
<dbReference type="Gene3D" id="3.20.20.150">
    <property type="entry name" value="Divalent-metal-dependent TIM barrel enzymes"/>
    <property type="match status" value="1"/>
</dbReference>
<dbReference type="InterPro" id="IPR007801">
    <property type="entry name" value="MbnB/TglH/ChrH"/>
</dbReference>
<dbReference type="Proteomes" id="UP000270219">
    <property type="component" value="Unassembled WGS sequence"/>
</dbReference>
<name>A0A498D3K6_9BACI</name>
<sequence>MKFAMNYSEEAKKLVDTGKITIDMFKCPDFDENLIDRAKESKEVYVHFDVNAGDHRLDKVDWGKVEKLAKETNTPFINMHMVAFAKDYPHYDPGSGVPELKDAIIENVIQDINEVTARFGNDKVILENVVFIPHGNMQRLIIEPHVVTAIIKETNCGLLLDTAHAQMTCKYTKMSVYDYINQLPVHAIKELHVTGIQSYKGKLRDSMPMTEDDFELVKWVISNMEKGKWPTPWVASFEYGGVGPLMEWRSEEKVMKEQVPKLYQLLKKQGDGT</sequence>
<dbReference type="AlphaFoldDB" id="A0A498D3K6"/>
<accession>A0A498D3K6</accession>